<comment type="caution">
    <text evidence="1">The sequence shown here is derived from an EMBL/GenBank/DDBJ whole genome shotgun (WGS) entry which is preliminary data.</text>
</comment>
<protein>
    <submittedName>
        <fullName evidence="1">Uncharacterized protein</fullName>
    </submittedName>
</protein>
<accession>A0A7W9WBP8</accession>
<proteinExistence type="predicted"/>
<dbReference type="EMBL" id="JACHGG010000002">
    <property type="protein sequence ID" value="MBB6058566.1"/>
    <property type="molecule type" value="Genomic_DNA"/>
</dbReference>
<name>A0A7W9WBP8_9BACT</name>
<organism evidence="1 2">
    <name type="scientific">Hymenobacter luteus</name>
    <dbReference type="NCBI Taxonomy" id="1411122"/>
    <lineage>
        <taxon>Bacteria</taxon>
        <taxon>Pseudomonadati</taxon>
        <taxon>Bacteroidota</taxon>
        <taxon>Cytophagia</taxon>
        <taxon>Cytophagales</taxon>
        <taxon>Hymenobacteraceae</taxon>
        <taxon>Hymenobacter</taxon>
    </lineage>
</organism>
<dbReference type="AlphaFoldDB" id="A0A7W9WBP8"/>
<dbReference type="Proteomes" id="UP000532746">
    <property type="component" value="Unassembled WGS sequence"/>
</dbReference>
<sequence length="44" mass="5123">MKFPDDTIKTLVTRLFSNKNTENVSENGFDRQTAIILFSQIIFE</sequence>
<evidence type="ECO:0000313" key="2">
    <source>
        <dbReference type="Proteomes" id="UP000532746"/>
    </source>
</evidence>
<gene>
    <name evidence="1" type="ORF">HNQ93_001412</name>
</gene>
<reference evidence="1 2" key="1">
    <citation type="submission" date="2020-08" db="EMBL/GenBank/DDBJ databases">
        <title>Genomic Encyclopedia of Type Strains, Phase IV (KMG-IV): sequencing the most valuable type-strain genomes for metagenomic binning, comparative biology and taxonomic classification.</title>
        <authorList>
            <person name="Goeker M."/>
        </authorList>
    </citation>
    <scope>NUCLEOTIDE SEQUENCE [LARGE SCALE GENOMIC DNA]</scope>
    <source>
        <strain evidence="1 2">DSM 26718</strain>
    </source>
</reference>
<evidence type="ECO:0000313" key="1">
    <source>
        <dbReference type="EMBL" id="MBB6058566.1"/>
    </source>
</evidence>
<keyword evidence="2" id="KW-1185">Reference proteome</keyword>